<dbReference type="EMBL" id="JBHFAB010000015">
    <property type="protein sequence ID" value="MFC1419032.1"/>
    <property type="molecule type" value="Genomic_DNA"/>
</dbReference>
<feature type="transmembrane region" description="Helical" evidence="2">
    <location>
        <begin position="52"/>
        <end position="75"/>
    </location>
</feature>
<evidence type="ECO:0000256" key="2">
    <source>
        <dbReference type="SAM" id="Phobius"/>
    </source>
</evidence>
<organism evidence="3 4">
    <name type="scientific">Streptacidiphilus cavernicola</name>
    <dbReference type="NCBI Taxonomy" id="3342716"/>
    <lineage>
        <taxon>Bacteria</taxon>
        <taxon>Bacillati</taxon>
        <taxon>Actinomycetota</taxon>
        <taxon>Actinomycetes</taxon>
        <taxon>Kitasatosporales</taxon>
        <taxon>Streptomycetaceae</taxon>
        <taxon>Streptacidiphilus</taxon>
    </lineage>
</organism>
<accession>A0ABV6VZW9</accession>
<feature type="region of interest" description="Disordered" evidence="1">
    <location>
        <begin position="1"/>
        <end position="42"/>
    </location>
</feature>
<proteinExistence type="predicted"/>
<evidence type="ECO:0000313" key="4">
    <source>
        <dbReference type="Proteomes" id="UP001592531"/>
    </source>
</evidence>
<dbReference type="Gene3D" id="3.30.505.20">
    <property type="match status" value="1"/>
</dbReference>
<evidence type="ECO:0008006" key="5">
    <source>
        <dbReference type="Google" id="ProtNLM"/>
    </source>
</evidence>
<protein>
    <recommendedName>
        <fullName evidence="5">PepSY domain-containing protein</fullName>
    </recommendedName>
</protein>
<gene>
    <name evidence="3" type="ORF">ACEZDE_20700</name>
</gene>
<evidence type="ECO:0000256" key="1">
    <source>
        <dbReference type="SAM" id="MobiDB-lite"/>
    </source>
</evidence>
<dbReference type="RefSeq" id="WP_380537927.1">
    <property type="nucleotide sequence ID" value="NZ_JBHFAB010000015.1"/>
</dbReference>
<keyword evidence="2" id="KW-1133">Transmembrane helix</keyword>
<name>A0ABV6VZW9_9ACTN</name>
<evidence type="ECO:0000313" key="3">
    <source>
        <dbReference type="EMBL" id="MFC1419032.1"/>
    </source>
</evidence>
<feature type="compositionally biased region" description="Pro residues" evidence="1">
    <location>
        <begin position="1"/>
        <end position="14"/>
    </location>
</feature>
<comment type="caution">
    <text evidence="3">The sequence shown here is derived from an EMBL/GenBank/DDBJ whole genome shotgun (WGS) entry which is preliminary data.</text>
</comment>
<keyword evidence="2" id="KW-0812">Transmembrane</keyword>
<keyword evidence="4" id="KW-1185">Reference proteome</keyword>
<keyword evidence="2" id="KW-0472">Membrane</keyword>
<sequence length="213" mass="21138">MTEPVLPEPVPPNTPDHTDRPVPPEEAETAEPTAKAELSKARRWATGRRSRLVAAGAAVVVVVVGGTVLATAAVVRHQGERFGVRAVAVGPAGPVGPDGLPGLPGVKRVMVGAPDGPLGSVVVKGSQAMSQAVPGGAGTRLAPAPLPSLPADQAAQKAAATVSGGKVESLEPVPEQGGGTAWQVTVLGPDGIRHLITLDGTSGTVTGNTVVDG</sequence>
<reference evidence="3 4" key="1">
    <citation type="submission" date="2024-09" db="EMBL/GenBank/DDBJ databases">
        <authorList>
            <person name="Lee S.D."/>
        </authorList>
    </citation>
    <scope>NUCLEOTIDE SEQUENCE [LARGE SCALE GENOMIC DNA]</scope>
    <source>
        <strain evidence="3 4">N8-3</strain>
    </source>
</reference>
<dbReference type="Proteomes" id="UP001592531">
    <property type="component" value="Unassembled WGS sequence"/>
</dbReference>